<accession>A2DUN0</accession>
<sequence>MNPTTEKYRALLKENRPDPPADKYLGEVIHIRKLMKGPSLEEQKPEPKESSDSDYQEIVVDVQDQVALIKNLQQSRNPPGPNRNAVPI</sequence>
<dbReference type="InParanoid" id="A2DUN0"/>
<dbReference type="EMBL" id="DS113249">
    <property type="protein sequence ID" value="EAY15921.1"/>
    <property type="molecule type" value="Genomic_DNA"/>
</dbReference>
<proteinExistence type="predicted"/>
<gene>
    <name evidence="2" type="ORF">TVAG_165490</name>
</gene>
<protein>
    <submittedName>
        <fullName evidence="2">Uncharacterized protein</fullName>
    </submittedName>
</protein>
<feature type="region of interest" description="Disordered" evidence="1">
    <location>
        <begin position="36"/>
        <end position="57"/>
    </location>
</feature>
<dbReference type="RefSeq" id="XP_001328144.1">
    <property type="nucleotide sequence ID" value="XM_001328109.1"/>
</dbReference>
<feature type="compositionally biased region" description="Basic and acidic residues" evidence="1">
    <location>
        <begin position="39"/>
        <end position="51"/>
    </location>
</feature>
<keyword evidence="3" id="KW-1185">Reference proteome</keyword>
<evidence type="ECO:0000256" key="1">
    <source>
        <dbReference type="SAM" id="MobiDB-lite"/>
    </source>
</evidence>
<name>A2DUN0_TRIV3</name>
<dbReference type="VEuPathDB" id="TrichDB:TVAG_165490"/>
<reference evidence="2" key="2">
    <citation type="journal article" date="2007" name="Science">
        <title>Draft genome sequence of the sexually transmitted pathogen Trichomonas vaginalis.</title>
        <authorList>
            <person name="Carlton J.M."/>
            <person name="Hirt R.P."/>
            <person name="Silva J.C."/>
            <person name="Delcher A.L."/>
            <person name="Schatz M."/>
            <person name="Zhao Q."/>
            <person name="Wortman J.R."/>
            <person name="Bidwell S.L."/>
            <person name="Alsmark U.C.M."/>
            <person name="Besteiro S."/>
            <person name="Sicheritz-Ponten T."/>
            <person name="Noel C.J."/>
            <person name="Dacks J.B."/>
            <person name="Foster P.G."/>
            <person name="Simillion C."/>
            <person name="Van de Peer Y."/>
            <person name="Miranda-Saavedra D."/>
            <person name="Barton G.J."/>
            <person name="Westrop G.D."/>
            <person name="Mueller S."/>
            <person name="Dessi D."/>
            <person name="Fiori P.L."/>
            <person name="Ren Q."/>
            <person name="Paulsen I."/>
            <person name="Zhang H."/>
            <person name="Bastida-Corcuera F.D."/>
            <person name="Simoes-Barbosa A."/>
            <person name="Brown M.T."/>
            <person name="Hayes R.D."/>
            <person name="Mukherjee M."/>
            <person name="Okumura C.Y."/>
            <person name="Schneider R."/>
            <person name="Smith A.J."/>
            <person name="Vanacova S."/>
            <person name="Villalvazo M."/>
            <person name="Haas B.J."/>
            <person name="Pertea M."/>
            <person name="Feldblyum T.V."/>
            <person name="Utterback T.R."/>
            <person name="Shu C.L."/>
            <person name="Osoegawa K."/>
            <person name="de Jong P.J."/>
            <person name="Hrdy I."/>
            <person name="Horvathova L."/>
            <person name="Zubacova Z."/>
            <person name="Dolezal P."/>
            <person name="Malik S.B."/>
            <person name="Logsdon J.M. Jr."/>
            <person name="Henze K."/>
            <person name="Gupta A."/>
            <person name="Wang C.C."/>
            <person name="Dunne R.L."/>
            <person name="Upcroft J.A."/>
            <person name="Upcroft P."/>
            <person name="White O."/>
            <person name="Salzberg S.L."/>
            <person name="Tang P."/>
            <person name="Chiu C.-H."/>
            <person name="Lee Y.-S."/>
            <person name="Embley T.M."/>
            <person name="Coombs G.H."/>
            <person name="Mottram J.C."/>
            <person name="Tachezy J."/>
            <person name="Fraser-Liggett C.M."/>
            <person name="Johnson P.J."/>
        </authorList>
    </citation>
    <scope>NUCLEOTIDE SEQUENCE [LARGE SCALE GENOMIC DNA]</scope>
    <source>
        <strain evidence="2">G3</strain>
    </source>
</reference>
<dbReference type="KEGG" id="tva:4773928"/>
<reference evidence="2" key="1">
    <citation type="submission" date="2006-10" db="EMBL/GenBank/DDBJ databases">
        <authorList>
            <person name="Amadeo P."/>
            <person name="Zhao Q."/>
            <person name="Wortman J."/>
            <person name="Fraser-Liggett C."/>
            <person name="Carlton J."/>
        </authorList>
    </citation>
    <scope>NUCLEOTIDE SEQUENCE</scope>
    <source>
        <strain evidence="2">G3</strain>
    </source>
</reference>
<dbReference type="Proteomes" id="UP000001542">
    <property type="component" value="Unassembled WGS sequence"/>
</dbReference>
<evidence type="ECO:0000313" key="2">
    <source>
        <dbReference type="EMBL" id="EAY15921.1"/>
    </source>
</evidence>
<feature type="region of interest" description="Disordered" evidence="1">
    <location>
        <begin position="1"/>
        <end position="24"/>
    </location>
</feature>
<dbReference type="VEuPathDB" id="TrichDB:TVAGG3_0662750"/>
<dbReference type="SMR" id="A2DUN0"/>
<organism evidence="2 3">
    <name type="scientific">Trichomonas vaginalis (strain ATCC PRA-98 / G3)</name>
    <dbReference type="NCBI Taxonomy" id="412133"/>
    <lineage>
        <taxon>Eukaryota</taxon>
        <taxon>Metamonada</taxon>
        <taxon>Parabasalia</taxon>
        <taxon>Trichomonadida</taxon>
        <taxon>Trichomonadidae</taxon>
        <taxon>Trichomonas</taxon>
    </lineage>
</organism>
<dbReference type="AlphaFoldDB" id="A2DUN0"/>
<evidence type="ECO:0000313" key="3">
    <source>
        <dbReference type="Proteomes" id="UP000001542"/>
    </source>
</evidence>